<accession>E1JRT2</accession>
<reference evidence="2 3" key="1">
    <citation type="submission" date="2010-08" db="EMBL/GenBank/DDBJ databases">
        <title>The draft genome of Desulfovibrio fructosovorans JJ.</title>
        <authorList>
            <consortium name="US DOE Joint Genome Institute (JGI-PGF)"/>
            <person name="Lucas S."/>
            <person name="Copeland A."/>
            <person name="Lapidus A."/>
            <person name="Cheng J.-F."/>
            <person name="Bruce D."/>
            <person name="Goodwin L."/>
            <person name="Pitluck S."/>
            <person name="Land M.L."/>
            <person name="Hauser L."/>
            <person name="Chang Y.-J."/>
            <person name="Jeffries C."/>
            <person name="Wall J.D."/>
            <person name="Stahl D.A."/>
            <person name="Arkin A.P."/>
            <person name="Dehal P."/>
            <person name="Stolyar S.M."/>
            <person name="Hazen T.C."/>
            <person name="Woyke T.J."/>
        </authorList>
    </citation>
    <scope>NUCLEOTIDE SEQUENCE [LARGE SCALE GENOMIC DNA]</scope>
    <source>
        <strain evidence="2 3">JJ</strain>
    </source>
</reference>
<protein>
    <submittedName>
        <fullName evidence="2">Uncharacterized protein</fullName>
    </submittedName>
</protein>
<dbReference type="RefSeq" id="WP_005990476.1">
    <property type="nucleotide sequence ID" value="NZ_AECZ01000002.1"/>
</dbReference>
<organism evidence="2 3">
    <name type="scientific">Solidesulfovibrio fructosivorans JJ]</name>
    <dbReference type="NCBI Taxonomy" id="596151"/>
    <lineage>
        <taxon>Bacteria</taxon>
        <taxon>Pseudomonadati</taxon>
        <taxon>Thermodesulfobacteriota</taxon>
        <taxon>Desulfovibrionia</taxon>
        <taxon>Desulfovibrionales</taxon>
        <taxon>Desulfovibrionaceae</taxon>
        <taxon>Solidesulfovibrio</taxon>
    </lineage>
</organism>
<keyword evidence="1" id="KW-0732">Signal</keyword>
<dbReference type="STRING" id="596151.DesfrDRAFT_0331"/>
<feature type="chain" id="PRO_5003147883" evidence="1">
    <location>
        <begin position="28"/>
        <end position="163"/>
    </location>
</feature>
<dbReference type="AlphaFoldDB" id="E1JRT2"/>
<name>E1JRT2_SOLFR</name>
<evidence type="ECO:0000256" key="1">
    <source>
        <dbReference type="SAM" id="SignalP"/>
    </source>
</evidence>
<evidence type="ECO:0000313" key="3">
    <source>
        <dbReference type="Proteomes" id="UP000006250"/>
    </source>
</evidence>
<sequence precursor="true">MNIAHRGRLAILLAAILLSLGLRPVCAAERPAFSVDEPGDATYKQHIVALWEKTKPVLREDLAANLSDAEYLRLGKPMRAAWVNLQVHASLRHAGKRDSGVEDTKDHTFADLVGKIIELVDDVYGWPPDTPREREDKRQAMRKSRLEHKIKRFDAVLRSVNVN</sequence>
<feature type="signal peptide" evidence="1">
    <location>
        <begin position="1"/>
        <end position="27"/>
    </location>
</feature>
<gene>
    <name evidence="2" type="ORF">DesfrDRAFT_0331</name>
</gene>
<evidence type="ECO:0000313" key="2">
    <source>
        <dbReference type="EMBL" id="EFL52701.1"/>
    </source>
</evidence>
<keyword evidence="3" id="KW-1185">Reference proteome</keyword>
<dbReference type="Proteomes" id="UP000006250">
    <property type="component" value="Unassembled WGS sequence"/>
</dbReference>
<dbReference type="OrthoDB" id="9904594at2"/>
<comment type="caution">
    <text evidence="2">The sequence shown here is derived from an EMBL/GenBank/DDBJ whole genome shotgun (WGS) entry which is preliminary data.</text>
</comment>
<dbReference type="EMBL" id="AECZ01000002">
    <property type="protein sequence ID" value="EFL52701.1"/>
    <property type="molecule type" value="Genomic_DNA"/>
</dbReference>
<proteinExistence type="predicted"/>